<sequence length="213" mass="21708">MTTEQPRDASPAGADEAPDPADALAIIAAQRARAEGTRPSSTWIFGLWGIAWLVGYGAMWLTARDDRRPSVLAVVVAIGLGLVAVTLTIVHVLRRTHGIAGAGARQGALYGWAWPIGFAAQSLIVAGLGRAGASDEVTGLAANAIAALVVGLLYLAGGLLWQDTPMYVIGGWMALVGAAAALTGLPGSYLVMALAGGGGMLVLGLVSRLRSRA</sequence>
<keyword evidence="1" id="KW-0472">Membrane</keyword>
<feature type="transmembrane region" description="Helical" evidence="1">
    <location>
        <begin position="140"/>
        <end position="161"/>
    </location>
</feature>
<gene>
    <name evidence="2" type="ORF">HP550_18550</name>
</gene>
<dbReference type="RefSeq" id="WP_175349154.1">
    <property type="nucleotide sequence ID" value="NZ_JABMCI010000070.1"/>
</dbReference>
<protein>
    <submittedName>
        <fullName evidence="2">Uncharacterized protein</fullName>
    </submittedName>
</protein>
<keyword evidence="3" id="KW-1185">Reference proteome</keyword>
<accession>A0A7Y6DZP6</accession>
<feature type="transmembrane region" description="Helical" evidence="1">
    <location>
        <begin position="43"/>
        <end position="63"/>
    </location>
</feature>
<evidence type="ECO:0000313" key="3">
    <source>
        <dbReference type="Proteomes" id="UP000565724"/>
    </source>
</evidence>
<name>A0A7Y6DZP6_9CELL</name>
<dbReference type="Proteomes" id="UP000565724">
    <property type="component" value="Unassembled WGS sequence"/>
</dbReference>
<feature type="transmembrane region" description="Helical" evidence="1">
    <location>
        <begin position="70"/>
        <end position="92"/>
    </location>
</feature>
<feature type="transmembrane region" description="Helical" evidence="1">
    <location>
        <begin position="173"/>
        <end position="206"/>
    </location>
</feature>
<proteinExistence type="predicted"/>
<comment type="caution">
    <text evidence="2">The sequence shown here is derived from an EMBL/GenBank/DDBJ whole genome shotgun (WGS) entry which is preliminary data.</text>
</comment>
<keyword evidence="1" id="KW-1133">Transmembrane helix</keyword>
<keyword evidence="1" id="KW-0812">Transmembrane</keyword>
<evidence type="ECO:0000256" key="1">
    <source>
        <dbReference type="SAM" id="Phobius"/>
    </source>
</evidence>
<dbReference type="EMBL" id="JABMCI010000070">
    <property type="protein sequence ID" value="NUU19254.1"/>
    <property type="molecule type" value="Genomic_DNA"/>
</dbReference>
<reference evidence="2 3" key="1">
    <citation type="submission" date="2020-05" db="EMBL/GenBank/DDBJ databases">
        <title>Genome Sequencing of Type Strains.</title>
        <authorList>
            <person name="Lemaire J.F."/>
            <person name="Inderbitzin P."/>
            <person name="Gregorio O.A."/>
            <person name="Collins S.B."/>
            <person name="Wespe N."/>
            <person name="Knight-Connoni V."/>
        </authorList>
    </citation>
    <scope>NUCLEOTIDE SEQUENCE [LARGE SCALE GENOMIC DNA]</scope>
    <source>
        <strain evidence="2 3">ATCC 25174</strain>
    </source>
</reference>
<organism evidence="2 3">
    <name type="scientific">Cellulomonas humilata</name>
    <dbReference type="NCBI Taxonomy" id="144055"/>
    <lineage>
        <taxon>Bacteria</taxon>
        <taxon>Bacillati</taxon>
        <taxon>Actinomycetota</taxon>
        <taxon>Actinomycetes</taxon>
        <taxon>Micrococcales</taxon>
        <taxon>Cellulomonadaceae</taxon>
        <taxon>Cellulomonas</taxon>
    </lineage>
</organism>
<dbReference type="AlphaFoldDB" id="A0A7Y6DZP6"/>
<feature type="transmembrane region" description="Helical" evidence="1">
    <location>
        <begin position="112"/>
        <end position="133"/>
    </location>
</feature>
<evidence type="ECO:0000313" key="2">
    <source>
        <dbReference type="EMBL" id="NUU19254.1"/>
    </source>
</evidence>